<protein>
    <submittedName>
        <fullName evidence="1">Uncharacterized protein</fullName>
    </submittedName>
</protein>
<keyword evidence="2" id="KW-1185">Reference proteome</keyword>
<dbReference type="EMBL" id="CP014945">
    <property type="protein sequence ID" value="AMT96599.1"/>
    <property type="molecule type" value="Genomic_DNA"/>
</dbReference>
<dbReference type="Proteomes" id="UP000076104">
    <property type="component" value="Chromosome"/>
</dbReference>
<proteinExistence type="predicted"/>
<reference evidence="1 2" key="1">
    <citation type="submission" date="2016-03" db="EMBL/GenBank/DDBJ databases">
        <title>Genome sequencing of Psychrobacter alimentarius PAMC 27889.</title>
        <authorList>
            <person name="Lee J."/>
            <person name="Kim O.-S."/>
        </authorList>
    </citation>
    <scope>NUCLEOTIDE SEQUENCE [LARGE SCALE GENOMIC DNA]</scope>
    <source>
        <strain evidence="1 2">PAMC 27889</strain>
    </source>
</reference>
<sequence>MINTDDKLLCIRGNDFYSEGEIYTVGRIVNNKYFQLLTGNNEDHWYATLDDQGIYVSFDSITAKNSKAWFDKIA</sequence>
<evidence type="ECO:0000313" key="2">
    <source>
        <dbReference type="Proteomes" id="UP000076104"/>
    </source>
</evidence>
<gene>
    <name evidence="1" type="ORF">A3K91_0985</name>
</gene>
<dbReference type="GeneID" id="33059242"/>
<dbReference type="RefSeq" id="WP_062844271.1">
    <property type="nucleotide sequence ID" value="NZ_CP014945.1"/>
</dbReference>
<organism evidence="1 2">
    <name type="scientific">Psychrobacter alimentarius</name>
    <dbReference type="NCBI Taxonomy" id="261164"/>
    <lineage>
        <taxon>Bacteria</taxon>
        <taxon>Pseudomonadati</taxon>
        <taxon>Pseudomonadota</taxon>
        <taxon>Gammaproteobacteria</taxon>
        <taxon>Moraxellales</taxon>
        <taxon>Moraxellaceae</taxon>
        <taxon>Psychrobacter</taxon>
    </lineage>
</organism>
<name>A0ABM5ZX14_9GAMM</name>
<accession>A0ABM5ZX14</accession>
<evidence type="ECO:0000313" key="1">
    <source>
        <dbReference type="EMBL" id="AMT96599.1"/>
    </source>
</evidence>